<organism evidence="3 4">
    <name type="scientific">Pricia antarctica</name>
    <dbReference type="NCBI Taxonomy" id="641691"/>
    <lineage>
        <taxon>Bacteria</taxon>
        <taxon>Pseudomonadati</taxon>
        <taxon>Bacteroidota</taxon>
        <taxon>Flavobacteriia</taxon>
        <taxon>Flavobacteriales</taxon>
        <taxon>Flavobacteriaceae</taxon>
        <taxon>Pricia</taxon>
    </lineage>
</organism>
<keyword evidence="4" id="KW-1185">Reference proteome</keyword>
<sequence>MKTLKTILALGIIAIFSTNLSAQEITVFPGSWGEQFYQDKAKLSWKEVNKIMMESQVAEANWQKSKKLALGGLGFGLANLGSTIWLVSNLDQNKPLTGPIIAAAGTGLVGMIFFKASSDKKRMAILDYNDSVGNGTSFHLVPVSNQNGTGLALKF</sequence>
<reference evidence="3 4" key="1">
    <citation type="submission" date="2016-10" db="EMBL/GenBank/DDBJ databases">
        <authorList>
            <person name="de Groot N.N."/>
        </authorList>
    </citation>
    <scope>NUCLEOTIDE SEQUENCE [LARGE SCALE GENOMIC DNA]</scope>
    <source>
        <strain evidence="3 4">DSM 23421</strain>
    </source>
</reference>
<dbReference type="AlphaFoldDB" id="A0A1G7GQF9"/>
<feature type="signal peptide" evidence="2">
    <location>
        <begin position="1"/>
        <end position="22"/>
    </location>
</feature>
<feature type="transmembrane region" description="Helical" evidence="1">
    <location>
        <begin position="96"/>
        <end position="114"/>
    </location>
</feature>
<dbReference type="Proteomes" id="UP000199109">
    <property type="component" value="Unassembled WGS sequence"/>
</dbReference>
<keyword evidence="1" id="KW-0812">Transmembrane</keyword>
<keyword evidence="1" id="KW-1133">Transmembrane helix</keyword>
<name>A0A1G7GQF9_9FLAO</name>
<keyword evidence="2" id="KW-0732">Signal</keyword>
<evidence type="ECO:0000313" key="3">
    <source>
        <dbReference type="EMBL" id="SDE90367.1"/>
    </source>
</evidence>
<accession>A0A1G7GQF9</accession>
<dbReference type="RefSeq" id="WP_091871979.1">
    <property type="nucleotide sequence ID" value="NZ_FNAO01000008.1"/>
</dbReference>
<feature type="chain" id="PRO_5011763992" description="Outer membrane protein beta-barrel domain-containing protein" evidence="2">
    <location>
        <begin position="23"/>
        <end position="155"/>
    </location>
</feature>
<dbReference type="OrthoDB" id="1431070at2"/>
<evidence type="ECO:0000256" key="1">
    <source>
        <dbReference type="SAM" id="Phobius"/>
    </source>
</evidence>
<evidence type="ECO:0008006" key="5">
    <source>
        <dbReference type="Google" id="ProtNLM"/>
    </source>
</evidence>
<keyword evidence="1" id="KW-0472">Membrane</keyword>
<evidence type="ECO:0000313" key="4">
    <source>
        <dbReference type="Proteomes" id="UP000199109"/>
    </source>
</evidence>
<dbReference type="EMBL" id="FNAO01000008">
    <property type="protein sequence ID" value="SDE90367.1"/>
    <property type="molecule type" value="Genomic_DNA"/>
</dbReference>
<proteinExistence type="predicted"/>
<protein>
    <recommendedName>
        <fullName evidence="5">Outer membrane protein beta-barrel domain-containing protein</fullName>
    </recommendedName>
</protein>
<evidence type="ECO:0000256" key="2">
    <source>
        <dbReference type="SAM" id="SignalP"/>
    </source>
</evidence>
<gene>
    <name evidence="3" type="ORF">SAMN05421636_108243</name>
</gene>